<dbReference type="InterPro" id="IPR036280">
    <property type="entry name" value="Multihaem_cyt_sf"/>
</dbReference>
<dbReference type="EMBL" id="CP136921">
    <property type="protein sequence ID" value="WOO31590.1"/>
    <property type="molecule type" value="Genomic_DNA"/>
</dbReference>
<accession>A0ABZ0J026</accession>
<dbReference type="RefSeq" id="WP_317701069.1">
    <property type="nucleotide sequence ID" value="NZ_CP136921.1"/>
</dbReference>
<dbReference type="Proteomes" id="UP001303211">
    <property type="component" value="Chromosome"/>
</dbReference>
<evidence type="ECO:0000256" key="11">
    <source>
        <dbReference type="ARBA" id="ARBA00031832"/>
    </source>
</evidence>
<keyword evidence="4" id="KW-0813">Transport</keyword>
<keyword evidence="14" id="KW-1185">Reference proteome</keyword>
<keyword evidence="10" id="KW-0408">Iron</keyword>
<evidence type="ECO:0000256" key="3">
    <source>
        <dbReference type="ARBA" id="ARBA00013773"/>
    </source>
</evidence>
<evidence type="ECO:0000256" key="8">
    <source>
        <dbReference type="ARBA" id="ARBA00022764"/>
    </source>
</evidence>
<comment type="similarity">
    <text evidence="2">Belongs to the NapB family.</text>
</comment>
<organism evidence="13 14">
    <name type="scientific">Diaphorobacter limosus</name>
    <dbReference type="NCBI Taxonomy" id="3036128"/>
    <lineage>
        <taxon>Bacteria</taxon>
        <taxon>Pseudomonadati</taxon>
        <taxon>Pseudomonadota</taxon>
        <taxon>Betaproteobacteria</taxon>
        <taxon>Burkholderiales</taxon>
        <taxon>Comamonadaceae</taxon>
        <taxon>Diaphorobacter</taxon>
    </lineage>
</organism>
<dbReference type="GO" id="GO:0050140">
    <property type="term" value="F:nitrate reductase (cytochrome) activity"/>
    <property type="evidence" value="ECO:0007669"/>
    <property type="project" value="UniProtKB-EC"/>
</dbReference>
<dbReference type="PROSITE" id="PS51257">
    <property type="entry name" value="PROKAR_LIPOPROTEIN"/>
    <property type="match status" value="1"/>
</dbReference>
<gene>
    <name evidence="13" type="ORF">P4826_14390</name>
</gene>
<dbReference type="Gene3D" id="1.10.1130.10">
    <property type="entry name" value="Flavocytochrome C3, Chain A"/>
    <property type="match status" value="1"/>
</dbReference>
<keyword evidence="5" id="KW-0349">Heme</keyword>
<dbReference type="SUPFAM" id="SSF48695">
    <property type="entry name" value="Multiheme cytochromes"/>
    <property type="match status" value="1"/>
</dbReference>
<reference evidence="13 14" key="1">
    <citation type="submission" date="2023-03" db="EMBL/GenBank/DDBJ databases">
        <title>Diaphorobacter basophil sp. nov., isolated from a sewage-treatment plant.</title>
        <authorList>
            <person name="Yang K."/>
        </authorList>
    </citation>
    <scope>NUCLEOTIDE SEQUENCE [LARGE SCALE GENOMIC DNA]</scope>
    <source>
        <strain evidence="13 14">Y-1</strain>
    </source>
</reference>
<feature type="signal peptide" evidence="12">
    <location>
        <begin position="1"/>
        <end position="22"/>
    </location>
</feature>
<evidence type="ECO:0000313" key="14">
    <source>
        <dbReference type="Proteomes" id="UP001303211"/>
    </source>
</evidence>
<evidence type="ECO:0000256" key="6">
    <source>
        <dbReference type="ARBA" id="ARBA00022723"/>
    </source>
</evidence>
<evidence type="ECO:0000256" key="4">
    <source>
        <dbReference type="ARBA" id="ARBA00022448"/>
    </source>
</evidence>
<evidence type="ECO:0000313" key="13">
    <source>
        <dbReference type="EMBL" id="WOO31590.1"/>
    </source>
</evidence>
<keyword evidence="6" id="KW-0479">Metal-binding</keyword>
<feature type="chain" id="PRO_5047156444" description="Periplasmic nitrate reductase, electron transfer subunit" evidence="12">
    <location>
        <begin position="23"/>
        <end position="148"/>
    </location>
</feature>
<evidence type="ECO:0000256" key="5">
    <source>
        <dbReference type="ARBA" id="ARBA00022617"/>
    </source>
</evidence>
<keyword evidence="9" id="KW-0249">Electron transport</keyword>
<dbReference type="InterPro" id="IPR005591">
    <property type="entry name" value="NapB"/>
</dbReference>
<keyword evidence="7 12" id="KW-0732">Signal</keyword>
<keyword evidence="13" id="KW-0560">Oxidoreductase</keyword>
<evidence type="ECO:0000256" key="9">
    <source>
        <dbReference type="ARBA" id="ARBA00022982"/>
    </source>
</evidence>
<keyword evidence="8" id="KW-0574">Periplasm</keyword>
<dbReference type="PANTHER" id="PTHR38604">
    <property type="entry name" value="PERIPLASMIC NITRATE REDUCTASE, ELECTRON TRANSFER SUBUNIT"/>
    <property type="match status" value="1"/>
</dbReference>
<dbReference type="Pfam" id="PF03892">
    <property type="entry name" value="NapB"/>
    <property type="match status" value="1"/>
</dbReference>
<name>A0ABZ0J026_9BURK</name>
<evidence type="ECO:0000256" key="12">
    <source>
        <dbReference type="SAM" id="SignalP"/>
    </source>
</evidence>
<sequence>MKTLVKLSLATLLSVAACWGTAQTLSSIRGSDVSTVDQAPEIKNYQGSKPGGQALIQRTFAQQPPLIPHKVDGFDDITAEENTCLDCHIHKEVRGQKIPQIKESHLIKPVNADAPQVHNSRWQCNSCHVPQIDAKPLVENVFKGNAKK</sequence>
<proteinExistence type="inferred from homology"/>
<protein>
    <recommendedName>
        <fullName evidence="3">Periplasmic nitrate reductase, electron transfer subunit</fullName>
    </recommendedName>
    <alternativeName>
        <fullName evidence="11">Diheme cytochrome c NapB</fullName>
    </alternativeName>
</protein>
<evidence type="ECO:0000256" key="7">
    <source>
        <dbReference type="ARBA" id="ARBA00022729"/>
    </source>
</evidence>
<comment type="subcellular location">
    <subcellularLocation>
        <location evidence="1">Periplasm</location>
    </subcellularLocation>
</comment>
<evidence type="ECO:0000256" key="2">
    <source>
        <dbReference type="ARBA" id="ARBA00007368"/>
    </source>
</evidence>
<evidence type="ECO:0000256" key="10">
    <source>
        <dbReference type="ARBA" id="ARBA00023004"/>
    </source>
</evidence>
<evidence type="ECO:0000256" key="1">
    <source>
        <dbReference type="ARBA" id="ARBA00004418"/>
    </source>
</evidence>
<dbReference type="PANTHER" id="PTHR38604:SF1">
    <property type="entry name" value="PERIPLASMIC NITRATE REDUCTASE, ELECTRON TRANSFER SUBUNIT"/>
    <property type="match status" value="1"/>
</dbReference>